<dbReference type="RefSeq" id="XP_005792186.1">
    <property type="nucleotide sequence ID" value="XM_005792129.1"/>
</dbReference>
<dbReference type="EnsemblProtists" id="EOD39757">
    <property type="protein sequence ID" value="EOD39757"/>
    <property type="gene ID" value="EMIHUDRAFT_260386"/>
</dbReference>
<dbReference type="eggNOG" id="KOG0684">
    <property type="taxonomic scope" value="Eukaryota"/>
</dbReference>
<evidence type="ECO:0000313" key="1">
    <source>
        <dbReference type="EnsemblProtists" id="EOD39757"/>
    </source>
</evidence>
<dbReference type="Proteomes" id="UP000013827">
    <property type="component" value="Unassembled WGS sequence"/>
</dbReference>
<dbReference type="OMA" id="GPEIREN"/>
<dbReference type="SUPFAM" id="SSF48264">
    <property type="entry name" value="Cytochrome P450"/>
    <property type="match status" value="1"/>
</dbReference>
<protein>
    <submittedName>
        <fullName evidence="1">Uncharacterized protein</fullName>
    </submittedName>
</protein>
<name>A0A0D3KVH2_EMIH1</name>
<dbReference type="HOGENOM" id="CLU_1457020_0_0_1"/>
<organism evidence="1 2">
    <name type="scientific">Emiliania huxleyi (strain CCMP1516)</name>
    <dbReference type="NCBI Taxonomy" id="280463"/>
    <lineage>
        <taxon>Eukaryota</taxon>
        <taxon>Haptista</taxon>
        <taxon>Haptophyta</taxon>
        <taxon>Prymnesiophyceae</taxon>
        <taxon>Isochrysidales</taxon>
        <taxon>Noelaerhabdaceae</taxon>
        <taxon>Emiliania</taxon>
    </lineage>
</organism>
<reference evidence="2" key="1">
    <citation type="journal article" date="2013" name="Nature">
        <title>Pan genome of the phytoplankton Emiliania underpins its global distribution.</title>
        <authorList>
            <person name="Read B.A."/>
            <person name="Kegel J."/>
            <person name="Klute M.J."/>
            <person name="Kuo A."/>
            <person name="Lefebvre S.C."/>
            <person name="Maumus F."/>
            <person name="Mayer C."/>
            <person name="Miller J."/>
            <person name="Monier A."/>
            <person name="Salamov A."/>
            <person name="Young J."/>
            <person name="Aguilar M."/>
            <person name="Claverie J.M."/>
            <person name="Frickenhaus S."/>
            <person name="Gonzalez K."/>
            <person name="Herman E.K."/>
            <person name="Lin Y.C."/>
            <person name="Napier J."/>
            <person name="Ogata H."/>
            <person name="Sarno A.F."/>
            <person name="Shmutz J."/>
            <person name="Schroeder D."/>
            <person name="de Vargas C."/>
            <person name="Verret F."/>
            <person name="von Dassow P."/>
            <person name="Valentin K."/>
            <person name="Van de Peer Y."/>
            <person name="Wheeler G."/>
            <person name="Dacks J.B."/>
            <person name="Delwiche C.F."/>
            <person name="Dyhrman S.T."/>
            <person name="Glockner G."/>
            <person name="John U."/>
            <person name="Richards T."/>
            <person name="Worden A.Z."/>
            <person name="Zhang X."/>
            <person name="Grigoriev I.V."/>
            <person name="Allen A.E."/>
            <person name="Bidle K."/>
            <person name="Borodovsky M."/>
            <person name="Bowler C."/>
            <person name="Brownlee C."/>
            <person name="Cock J.M."/>
            <person name="Elias M."/>
            <person name="Gladyshev V.N."/>
            <person name="Groth M."/>
            <person name="Guda C."/>
            <person name="Hadaegh A."/>
            <person name="Iglesias-Rodriguez M.D."/>
            <person name="Jenkins J."/>
            <person name="Jones B.M."/>
            <person name="Lawson T."/>
            <person name="Leese F."/>
            <person name="Lindquist E."/>
            <person name="Lobanov A."/>
            <person name="Lomsadze A."/>
            <person name="Malik S.B."/>
            <person name="Marsh M.E."/>
            <person name="Mackinder L."/>
            <person name="Mock T."/>
            <person name="Mueller-Roeber B."/>
            <person name="Pagarete A."/>
            <person name="Parker M."/>
            <person name="Probert I."/>
            <person name="Quesneville H."/>
            <person name="Raines C."/>
            <person name="Rensing S.A."/>
            <person name="Riano-Pachon D.M."/>
            <person name="Richier S."/>
            <person name="Rokitta S."/>
            <person name="Shiraiwa Y."/>
            <person name="Soanes D.M."/>
            <person name="van der Giezen M."/>
            <person name="Wahlund T.M."/>
            <person name="Williams B."/>
            <person name="Wilson W."/>
            <person name="Wolfe G."/>
            <person name="Wurch L.L."/>
        </authorList>
    </citation>
    <scope>NUCLEOTIDE SEQUENCE</scope>
</reference>
<keyword evidence="2" id="KW-1185">Reference proteome</keyword>
<dbReference type="GO" id="GO:0005506">
    <property type="term" value="F:iron ion binding"/>
    <property type="evidence" value="ECO:0007669"/>
    <property type="project" value="InterPro"/>
</dbReference>
<dbReference type="GO" id="GO:0004497">
    <property type="term" value="F:monooxygenase activity"/>
    <property type="evidence" value="ECO:0007669"/>
    <property type="project" value="InterPro"/>
</dbReference>
<dbReference type="GO" id="GO:0016705">
    <property type="term" value="F:oxidoreductase activity, acting on paired donors, with incorporation or reduction of molecular oxygen"/>
    <property type="evidence" value="ECO:0007669"/>
    <property type="project" value="InterPro"/>
</dbReference>
<dbReference type="GeneID" id="17285029"/>
<dbReference type="KEGG" id="ehx:EMIHUDRAFT_260386"/>
<dbReference type="PaxDb" id="2903-EOD39757"/>
<dbReference type="InterPro" id="IPR036396">
    <property type="entry name" value="Cyt_P450_sf"/>
</dbReference>
<reference evidence="1" key="2">
    <citation type="submission" date="2024-10" db="UniProtKB">
        <authorList>
            <consortium name="EnsemblProtists"/>
        </authorList>
    </citation>
    <scope>IDENTIFICATION</scope>
</reference>
<dbReference type="GO" id="GO:0020037">
    <property type="term" value="F:heme binding"/>
    <property type="evidence" value="ECO:0007669"/>
    <property type="project" value="InterPro"/>
</dbReference>
<dbReference type="STRING" id="2903.R1DX75"/>
<dbReference type="Gene3D" id="1.10.630.10">
    <property type="entry name" value="Cytochrome P450"/>
    <property type="match status" value="1"/>
</dbReference>
<accession>A0A0D3KVH2</accession>
<proteinExistence type="predicted"/>
<dbReference type="AlphaFoldDB" id="A0A0D3KVH2"/>
<sequence>MNTKGLEAMVPKMIDEATAASWPREAGEAEEYFREWGNEGEVEIRKVFSELIIMTASSCLMGPEIRENLSSEIARIYHALDGGLTPLSTLWPAAPTQKHKERDEARAPQATRARAEMVAIFSKIIANRRSGAVHSSGVRQPRAVQSDDFLQKIIDFRYKDEVDGSGKVVKEGRGFTDSESIFIILI</sequence>
<evidence type="ECO:0000313" key="2">
    <source>
        <dbReference type="Proteomes" id="UP000013827"/>
    </source>
</evidence>